<reference evidence="3" key="1">
    <citation type="submission" date="2020-06" db="EMBL/GenBank/DDBJ databases">
        <title>Characterization of fructooligosaccharide metabolism and fructooligosaccharide-degrading enzymes in human commensal butyrate producers.</title>
        <authorList>
            <person name="Tanno H."/>
            <person name="Fujii T."/>
            <person name="Hirano K."/>
            <person name="Maeno S."/>
            <person name="Tonozuka T."/>
            <person name="Sakamoto M."/>
            <person name="Ohkuma M."/>
            <person name="Tochio T."/>
            <person name="Endo A."/>
        </authorList>
    </citation>
    <scope>NUCLEOTIDE SEQUENCE</scope>
    <source>
        <strain evidence="3">JCM 17466</strain>
    </source>
</reference>
<gene>
    <name evidence="3" type="ORF">ANBU17_26030</name>
</gene>
<evidence type="ECO:0008006" key="5">
    <source>
        <dbReference type="Google" id="ProtNLM"/>
    </source>
</evidence>
<dbReference type="Proteomes" id="UP000613208">
    <property type="component" value="Unassembled WGS sequence"/>
</dbReference>
<feature type="chain" id="PRO_5039336864" description="GerMN domain-containing protein" evidence="2">
    <location>
        <begin position="22"/>
        <end position="199"/>
    </location>
</feature>
<evidence type="ECO:0000313" key="4">
    <source>
        <dbReference type="Proteomes" id="UP000613208"/>
    </source>
</evidence>
<feature type="signal peptide" evidence="2">
    <location>
        <begin position="1"/>
        <end position="21"/>
    </location>
</feature>
<sequence>MAQYKRLLVYFAAVSLIFCLAAGCSRKREKSENERKSAQSNTSDRSEAASEESKITEENSAEKTTDEEKDTLIKKKKQVTIYFIDDASAEVIGEGFEIEDEYDIWNVLQKQKVLTEGCKLLSIKVNKEKKQINLDFNKATGEYIRTMGTAGETAVIGCIVNTYLEAYDCTEIKLTEGGEVFQTAHGADFEGYIGRINDL</sequence>
<comment type="caution">
    <text evidence="3">The sequence shown here is derived from an EMBL/GenBank/DDBJ whole genome shotgun (WGS) entry which is preliminary data.</text>
</comment>
<keyword evidence="2" id="KW-0732">Signal</keyword>
<name>A0A916VE10_9FIRM</name>
<dbReference type="AlphaFoldDB" id="A0A916VE10"/>
<organism evidence="3 4">
    <name type="scientific">Anaerostipes butyraticus</name>
    <dbReference type="NCBI Taxonomy" id="645466"/>
    <lineage>
        <taxon>Bacteria</taxon>
        <taxon>Bacillati</taxon>
        <taxon>Bacillota</taxon>
        <taxon>Clostridia</taxon>
        <taxon>Lachnospirales</taxon>
        <taxon>Lachnospiraceae</taxon>
        <taxon>Anaerostipes</taxon>
    </lineage>
</organism>
<keyword evidence="4" id="KW-1185">Reference proteome</keyword>
<dbReference type="EMBL" id="BLYI01000062">
    <property type="protein sequence ID" value="GFO86256.1"/>
    <property type="molecule type" value="Genomic_DNA"/>
</dbReference>
<feature type="compositionally biased region" description="Basic and acidic residues" evidence="1">
    <location>
        <begin position="44"/>
        <end position="69"/>
    </location>
</feature>
<proteinExistence type="predicted"/>
<protein>
    <recommendedName>
        <fullName evidence="5">GerMN domain-containing protein</fullName>
    </recommendedName>
</protein>
<evidence type="ECO:0000256" key="1">
    <source>
        <dbReference type="SAM" id="MobiDB-lite"/>
    </source>
</evidence>
<accession>A0A916VE10</accession>
<evidence type="ECO:0000256" key="2">
    <source>
        <dbReference type="SAM" id="SignalP"/>
    </source>
</evidence>
<evidence type="ECO:0000313" key="3">
    <source>
        <dbReference type="EMBL" id="GFO86256.1"/>
    </source>
</evidence>
<dbReference type="PROSITE" id="PS51257">
    <property type="entry name" value="PROKAR_LIPOPROTEIN"/>
    <property type="match status" value="1"/>
</dbReference>
<feature type="region of interest" description="Disordered" evidence="1">
    <location>
        <begin position="29"/>
        <end position="69"/>
    </location>
</feature>
<dbReference type="RefSeq" id="WP_201311917.1">
    <property type="nucleotide sequence ID" value="NZ_BLYI01000062.1"/>
</dbReference>